<keyword evidence="4" id="KW-1185">Reference proteome</keyword>
<keyword evidence="3" id="KW-0067">ATP-binding</keyword>
<evidence type="ECO:0000313" key="3">
    <source>
        <dbReference type="EMBL" id="QEC47974.1"/>
    </source>
</evidence>
<keyword evidence="1" id="KW-0472">Membrane</keyword>
<dbReference type="InterPro" id="IPR027417">
    <property type="entry name" value="P-loop_NTPase"/>
</dbReference>
<keyword evidence="1" id="KW-1133">Transmembrane helix</keyword>
<dbReference type="EMBL" id="CP042430">
    <property type="protein sequence ID" value="QEC47974.1"/>
    <property type="molecule type" value="Genomic_DNA"/>
</dbReference>
<organism evidence="3 4">
    <name type="scientific">Baekduia soli</name>
    <dbReference type="NCBI Taxonomy" id="496014"/>
    <lineage>
        <taxon>Bacteria</taxon>
        <taxon>Bacillati</taxon>
        <taxon>Actinomycetota</taxon>
        <taxon>Thermoleophilia</taxon>
        <taxon>Solirubrobacterales</taxon>
        <taxon>Baekduiaceae</taxon>
        <taxon>Baekduia</taxon>
    </lineage>
</organism>
<keyword evidence="3" id="KW-0547">Nucleotide-binding</keyword>
<evidence type="ECO:0000256" key="1">
    <source>
        <dbReference type="SAM" id="Phobius"/>
    </source>
</evidence>
<dbReference type="OrthoDB" id="5378762at2"/>
<feature type="transmembrane region" description="Helical" evidence="1">
    <location>
        <begin position="134"/>
        <end position="153"/>
    </location>
</feature>
<feature type="transmembrane region" description="Helical" evidence="1">
    <location>
        <begin position="103"/>
        <end position="122"/>
    </location>
</feature>
<dbReference type="Pfam" id="PF13191">
    <property type="entry name" value="AAA_16"/>
    <property type="match status" value="1"/>
</dbReference>
<evidence type="ECO:0000313" key="4">
    <source>
        <dbReference type="Proteomes" id="UP000321805"/>
    </source>
</evidence>
<proteinExistence type="predicted"/>
<gene>
    <name evidence="3" type="ORF">FSW04_10610</name>
</gene>
<dbReference type="Proteomes" id="UP000321805">
    <property type="component" value="Chromosome"/>
</dbReference>
<dbReference type="KEGG" id="bsol:FSW04_10610"/>
<dbReference type="Gene3D" id="3.40.50.300">
    <property type="entry name" value="P-loop containing nucleotide triphosphate hydrolases"/>
    <property type="match status" value="1"/>
</dbReference>
<feature type="domain" description="Orc1-like AAA ATPase" evidence="2">
    <location>
        <begin position="13"/>
        <end position="101"/>
    </location>
</feature>
<dbReference type="RefSeq" id="WP_146919033.1">
    <property type="nucleotide sequence ID" value="NZ_CP042430.1"/>
</dbReference>
<accession>A0A5B8U4G0</accession>
<evidence type="ECO:0000259" key="2">
    <source>
        <dbReference type="Pfam" id="PF13191"/>
    </source>
</evidence>
<dbReference type="AlphaFoldDB" id="A0A5B8U4G0"/>
<dbReference type="InterPro" id="IPR041664">
    <property type="entry name" value="AAA_16"/>
</dbReference>
<dbReference type="GO" id="GO:0005524">
    <property type="term" value="F:ATP binding"/>
    <property type="evidence" value="ECO:0007669"/>
    <property type="project" value="UniProtKB-KW"/>
</dbReference>
<reference evidence="3 4" key="1">
    <citation type="journal article" date="2018" name="J. Microbiol.">
        <title>Baekduia soli gen. nov., sp. nov., a novel bacterium isolated from the soil of Baekdu Mountain and proposal of a novel family name, Baekduiaceae fam. nov.</title>
        <authorList>
            <person name="An D.S."/>
            <person name="Siddiqi M.Z."/>
            <person name="Kim K.H."/>
            <person name="Yu H.S."/>
            <person name="Im W.T."/>
        </authorList>
    </citation>
    <scope>NUCLEOTIDE SEQUENCE [LARGE SCALE GENOMIC DNA]</scope>
    <source>
        <strain evidence="3 4">BR7-21</strain>
    </source>
</reference>
<sequence length="161" mass="16390">MPTATHSASSPARLIGRRAQLAALPATLADLEHGRSMALALSGEPGIGKTRLLDELATRADAAAPGTGRPRRFAGPQAAELAPVVPGLGEVLDDHLRHRSEAFIPYATLGAWCLALLALPALHAGDLTHPGAPLVGYVAVLSALPALAGLGVTRGARRPGS</sequence>
<name>A0A5B8U4G0_9ACTN</name>
<keyword evidence="1" id="KW-0812">Transmembrane</keyword>
<protein>
    <submittedName>
        <fullName evidence="3">ATP-binding protein</fullName>
    </submittedName>
</protein>